<accession>W7WZY4</accession>
<evidence type="ECO:0000313" key="1">
    <source>
        <dbReference type="EMBL" id="EWS71172.1"/>
    </source>
</evidence>
<evidence type="ECO:0000313" key="2">
    <source>
        <dbReference type="Proteomes" id="UP000009168"/>
    </source>
</evidence>
<dbReference type="InParanoid" id="W7WZY4"/>
<dbReference type="EMBL" id="GG662258">
    <property type="protein sequence ID" value="EWS71172.1"/>
    <property type="molecule type" value="Genomic_DNA"/>
</dbReference>
<dbReference type="KEGG" id="tet:TTHERM_000900604"/>
<dbReference type="AlphaFoldDB" id="W7WZY4"/>
<reference evidence="2" key="1">
    <citation type="journal article" date="2006" name="PLoS Biol.">
        <title>Macronuclear genome sequence of the ciliate Tetrahymena thermophila, a model eukaryote.</title>
        <authorList>
            <person name="Eisen J.A."/>
            <person name="Coyne R.S."/>
            <person name="Wu M."/>
            <person name="Wu D."/>
            <person name="Thiagarajan M."/>
            <person name="Wortman J.R."/>
            <person name="Badger J.H."/>
            <person name="Ren Q."/>
            <person name="Amedeo P."/>
            <person name="Jones K.M."/>
            <person name="Tallon L.J."/>
            <person name="Delcher A.L."/>
            <person name="Salzberg S.L."/>
            <person name="Silva J.C."/>
            <person name="Haas B.J."/>
            <person name="Majoros W.H."/>
            <person name="Farzad M."/>
            <person name="Carlton J.M."/>
            <person name="Smith R.K. Jr."/>
            <person name="Garg J."/>
            <person name="Pearlman R.E."/>
            <person name="Karrer K.M."/>
            <person name="Sun L."/>
            <person name="Manning G."/>
            <person name="Elde N.C."/>
            <person name="Turkewitz A.P."/>
            <person name="Asai D.J."/>
            <person name="Wilkes D.E."/>
            <person name="Wang Y."/>
            <person name="Cai H."/>
            <person name="Collins K."/>
            <person name="Stewart B.A."/>
            <person name="Lee S.R."/>
            <person name="Wilamowska K."/>
            <person name="Weinberg Z."/>
            <person name="Ruzzo W.L."/>
            <person name="Wloga D."/>
            <person name="Gaertig J."/>
            <person name="Frankel J."/>
            <person name="Tsao C.-C."/>
            <person name="Gorovsky M.A."/>
            <person name="Keeling P.J."/>
            <person name="Waller R.F."/>
            <person name="Patron N.J."/>
            <person name="Cherry J.M."/>
            <person name="Stover N.A."/>
            <person name="Krieger C.J."/>
            <person name="del Toro C."/>
            <person name="Ryder H.F."/>
            <person name="Williamson S.C."/>
            <person name="Barbeau R.A."/>
            <person name="Hamilton E.P."/>
            <person name="Orias E."/>
        </authorList>
    </citation>
    <scope>NUCLEOTIDE SEQUENCE [LARGE SCALE GENOMIC DNA]</scope>
    <source>
        <strain evidence="2">SB210</strain>
    </source>
</reference>
<dbReference type="GeneID" id="24441051"/>
<gene>
    <name evidence="1" type="ORF">TTHERM_000900604</name>
</gene>
<sequence length="235" mass="28334">MLIFCKNLIQKLKQYALKISSFYKQDLNIQLFIILITKLCKMTQLIILADQCVQNKQSKKERKKEREIALVIHKSKEAQNLNCQSLLKYLTIKSVSILNQIIFIIHQNLLMSSQNMNKWHHYFKVAKIKYNLQYRQLNQWMQNFSQILMQKTINCKTINRYWYSRAQFLNQSQLKNSFLSQIKFKNAQALSYFQILRANQQRKKCNCLNRYNKLLILDKIPHHFFQKTHPKVVKQ</sequence>
<dbReference type="Proteomes" id="UP000009168">
    <property type="component" value="Unassembled WGS sequence"/>
</dbReference>
<name>W7WZY4_TETTS</name>
<proteinExistence type="predicted"/>
<keyword evidence="2" id="KW-1185">Reference proteome</keyword>
<organism evidence="1 2">
    <name type="scientific">Tetrahymena thermophila (strain SB210)</name>
    <dbReference type="NCBI Taxonomy" id="312017"/>
    <lineage>
        <taxon>Eukaryota</taxon>
        <taxon>Sar</taxon>
        <taxon>Alveolata</taxon>
        <taxon>Ciliophora</taxon>
        <taxon>Intramacronucleata</taxon>
        <taxon>Oligohymenophorea</taxon>
        <taxon>Hymenostomatida</taxon>
        <taxon>Tetrahymenina</taxon>
        <taxon>Tetrahymenidae</taxon>
        <taxon>Tetrahymena</taxon>
    </lineage>
</organism>
<dbReference type="RefSeq" id="XP_012656270.1">
    <property type="nucleotide sequence ID" value="XM_012800816.1"/>
</dbReference>
<protein>
    <submittedName>
        <fullName evidence="1">Uncharacterized protein</fullName>
    </submittedName>
</protein>